<gene>
    <name evidence="2" type="ORF">MACH08_38030</name>
</gene>
<dbReference type="Proteomes" id="UP001275436">
    <property type="component" value="Unassembled WGS sequence"/>
</dbReference>
<dbReference type="EMBL" id="BSKO01000001">
    <property type="protein sequence ID" value="GLO68019.1"/>
    <property type="molecule type" value="Genomic_DNA"/>
</dbReference>
<evidence type="ECO:0000313" key="3">
    <source>
        <dbReference type="Proteomes" id="UP001275436"/>
    </source>
</evidence>
<proteinExistence type="predicted"/>
<keyword evidence="3" id="KW-1185">Reference proteome</keyword>
<evidence type="ECO:0000256" key="1">
    <source>
        <dbReference type="SAM" id="MobiDB-lite"/>
    </source>
</evidence>
<evidence type="ECO:0000313" key="2">
    <source>
        <dbReference type="EMBL" id="GLO68019.1"/>
    </source>
</evidence>
<protein>
    <submittedName>
        <fullName evidence="2">Uncharacterized protein</fullName>
    </submittedName>
</protein>
<organism evidence="2 3">
    <name type="scientific">Oceanobacillus kimchii</name>
    <dbReference type="NCBI Taxonomy" id="746691"/>
    <lineage>
        <taxon>Bacteria</taxon>
        <taxon>Bacillati</taxon>
        <taxon>Bacillota</taxon>
        <taxon>Bacilli</taxon>
        <taxon>Bacillales</taxon>
        <taxon>Bacillaceae</taxon>
        <taxon>Oceanobacillus</taxon>
    </lineage>
</organism>
<dbReference type="RefSeq" id="WP_215064400.1">
    <property type="nucleotide sequence ID" value="NZ_BSKO01000001.1"/>
</dbReference>
<feature type="region of interest" description="Disordered" evidence="1">
    <location>
        <begin position="1"/>
        <end position="71"/>
    </location>
</feature>
<sequence length="71" mass="8120">MRNDESYKKHMKNVQNETDNPAILEDIIESGMEPSPQYGAQQAQQKNSSLNPLQEVVRNNTDGKTWQELDS</sequence>
<feature type="compositionally biased region" description="Polar residues" evidence="1">
    <location>
        <begin position="38"/>
        <end position="64"/>
    </location>
</feature>
<name>A0ABQ5TMH3_9BACI</name>
<comment type="caution">
    <text evidence="2">The sequence shown here is derived from an EMBL/GenBank/DDBJ whole genome shotgun (WGS) entry which is preliminary data.</text>
</comment>
<reference evidence="2 3" key="1">
    <citation type="submission" date="2023-02" db="EMBL/GenBank/DDBJ databases">
        <title>Oceanobacillus kimchii IFOP_LL358 isolated form Alexandrium catenella lab strain.</title>
        <authorList>
            <person name="Gajardo G."/>
            <person name="Ueki S."/>
            <person name="Maruyama F."/>
        </authorList>
    </citation>
    <scope>NUCLEOTIDE SEQUENCE [LARGE SCALE GENOMIC DNA]</scope>
    <source>
        <strain evidence="2 3">IFOP_LL358</strain>
    </source>
</reference>
<accession>A0ABQ5TMH3</accession>